<dbReference type="PANTHER" id="PTHR34289">
    <property type="entry name" value="PROTEIN, PUTATIVE (DUF819)-RELATED"/>
    <property type="match status" value="1"/>
</dbReference>
<evidence type="ECO:0000313" key="2">
    <source>
        <dbReference type="EMBL" id="SEF04369.1"/>
    </source>
</evidence>
<feature type="transmembrane region" description="Helical" evidence="1">
    <location>
        <begin position="38"/>
        <end position="55"/>
    </location>
</feature>
<dbReference type="PANTHER" id="PTHR34289:SF8">
    <property type="entry name" value="DUF819 DOMAIN-CONTAINING PROTEIN"/>
    <property type="match status" value="1"/>
</dbReference>
<feature type="transmembrane region" description="Helical" evidence="1">
    <location>
        <begin position="270"/>
        <end position="292"/>
    </location>
</feature>
<proteinExistence type="predicted"/>
<dbReference type="AlphaFoldDB" id="A0A1H5NRS6"/>
<dbReference type="Proteomes" id="UP000199448">
    <property type="component" value="Unassembled WGS sequence"/>
</dbReference>
<evidence type="ECO:0000256" key="1">
    <source>
        <dbReference type="SAM" id="Phobius"/>
    </source>
</evidence>
<dbReference type="STRING" id="390640.SAMN04488034_105129"/>
<feature type="transmembrane region" description="Helical" evidence="1">
    <location>
        <begin position="101"/>
        <end position="125"/>
    </location>
</feature>
<keyword evidence="3" id="KW-1185">Reference proteome</keyword>
<sequence>MDNPPIFTNDAIVLGLLMLALGFVFLTSSKKTGFWYKFYKVVPALLMCYLIPAILNSLNLISDETSQLYFVASRYMLPASLVLMTLSIDLKAIFNLGPKALIMFFTGTIGIIIGGPLAILLISIFSPETVGGVGPDAVWRGLATLAGSWIGGGANQAAMLEIFEYNPDLYGGMVLVDIVVANIWMAILLMGIGKTEGIDRWLRADNSAITQLKHKVTAYAESVTRNPSLADLIIMLAIAFGAVGLAHWGANGISEWLASNFEAVNDSKSALSSFSSSFFWMITIATAVGILLSFTKAKEYEGAGASKIGSVFIYFLVATIGMKMDLTMVFDNPGLIAIGLVWMSIHAGLLILVAKLIKAPYFFLAVGSQANVGGAASAPVVAAAFHPSLATVGVLLAVFGYVVGTYGAILSTILMQMASAG</sequence>
<feature type="transmembrane region" description="Helical" evidence="1">
    <location>
        <begin position="229"/>
        <end position="250"/>
    </location>
</feature>
<feature type="transmembrane region" description="Helical" evidence="1">
    <location>
        <begin position="304"/>
        <end position="322"/>
    </location>
</feature>
<dbReference type="InterPro" id="IPR008537">
    <property type="entry name" value="DUF819"/>
</dbReference>
<feature type="transmembrane region" description="Helical" evidence="1">
    <location>
        <begin position="169"/>
        <end position="193"/>
    </location>
</feature>
<feature type="transmembrane region" description="Helical" evidence="1">
    <location>
        <begin position="75"/>
        <end position="94"/>
    </location>
</feature>
<dbReference type="OrthoDB" id="653763at2"/>
<evidence type="ECO:0000313" key="3">
    <source>
        <dbReference type="Proteomes" id="UP000199448"/>
    </source>
</evidence>
<feature type="transmembrane region" description="Helical" evidence="1">
    <location>
        <begin position="391"/>
        <end position="415"/>
    </location>
</feature>
<reference evidence="2 3" key="1">
    <citation type="submission" date="2016-10" db="EMBL/GenBank/DDBJ databases">
        <authorList>
            <person name="de Groot N.N."/>
        </authorList>
    </citation>
    <scope>NUCLEOTIDE SEQUENCE [LARGE SCALE GENOMIC DNA]</scope>
    <source>
        <strain evidence="2 3">DSM 23553</strain>
    </source>
</reference>
<feature type="transmembrane region" description="Helical" evidence="1">
    <location>
        <begin position="334"/>
        <end position="354"/>
    </location>
</feature>
<gene>
    <name evidence="2" type="ORF">SAMN04488034_105129</name>
</gene>
<dbReference type="RefSeq" id="WP_093113641.1">
    <property type="nucleotide sequence ID" value="NZ_FNGG01000005.1"/>
</dbReference>
<feature type="transmembrane region" description="Helical" evidence="1">
    <location>
        <begin position="361"/>
        <end position="385"/>
    </location>
</feature>
<accession>A0A1H5NRS6</accession>
<keyword evidence="1" id="KW-1133">Transmembrane helix</keyword>
<keyword evidence="1" id="KW-0812">Transmembrane</keyword>
<protein>
    <submittedName>
        <fullName evidence="2">Uncharacterized membrane protein</fullName>
    </submittedName>
</protein>
<dbReference type="EMBL" id="FNUG01000005">
    <property type="protein sequence ID" value="SEF04369.1"/>
    <property type="molecule type" value="Genomic_DNA"/>
</dbReference>
<feature type="transmembrane region" description="Helical" evidence="1">
    <location>
        <begin position="6"/>
        <end position="26"/>
    </location>
</feature>
<keyword evidence="1" id="KW-0472">Membrane</keyword>
<dbReference type="Pfam" id="PF05684">
    <property type="entry name" value="DUF819"/>
    <property type="match status" value="1"/>
</dbReference>
<organism evidence="2 3">
    <name type="scientific">Salinimicrobium catena</name>
    <dbReference type="NCBI Taxonomy" id="390640"/>
    <lineage>
        <taxon>Bacteria</taxon>
        <taxon>Pseudomonadati</taxon>
        <taxon>Bacteroidota</taxon>
        <taxon>Flavobacteriia</taxon>
        <taxon>Flavobacteriales</taxon>
        <taxon>Flavobacteriaceae</taxon>
        <taxon>Salinimicrobium</taxon>
    </lineage>
</organism>
<name>A0A1H5NRS6_9FLAO</name>